<reference evidence="1 2" key="1">
    <citation type="submission" date="2014-10" db="EMBL/GenBank/DDBJ databases">
        <title>Genome sequence of Ponticoccus sp. strain UMTAT08 isolated from clonal culture of toxic dinoflagellate Alexandrium tamiyavanichii.</title>
        <authorList>
            <person name="Gan H.Y."/>
            <person name="Muhd D.-D."/>
            <person name="Mohd Noor M.E."/>
            <person name="Yeong Y.S."/>
            <person name="Usup G."/>
        </authorList>
    </citation>
    <scope>NUCLEOTIDE SEQUENCE [LARGE SCALE GENOMIC DNA]</scope>
    <source>
        <strain evidence="1 2">UMTAT08</strain>
    </source>
</reference>
<accession>A0A0B3S1Q4</accession>
<dbReference type="InterPro" id="IPR036412">
    <property type="entry name" value="HAD-like_sf"/>
</dbReference>
<dbReference type="InterPro" id="IPR006439">
    <property type="entry name" value="HAD-SF_hydro_IA"/>
</dbReference>
<dbReference type="CDD" id="cd02603">
    <property type="entry name" value="HAD_sEH-N_like"/>
    <property type="match status" value="1"/>
</dbReference>
<dbReference type="RefSeq" id="WP_043146026.1">
    <property type="nucleotide sequence ID" value="NZ_BMGQ01000007.1"/>
</dbReference>
<accession>A0A225PJK2</accession>
<dbReference type="InterPro" id="IPR023214">
    <property type="entry name" value="HAD_sf"/>
</dbReference>
<dbReference type="PATRIC" id="fig|1515334.3.peg.4953"/>
<gene>
    <name evidence="1" type="ORF">OA50_04924</name>
</gene>
<keyword evidence="2" id="KW-1185">Reference proteome</keyword>
<sequence>MTIKAVIFDIGNVLIEWQPERYYDARIGEDRRRAMFAQLDLHGMNDVIDRGGDFRGTVYDWAEKTPEWGEEIRLWHDDWLEMAKPAIPRSVRVMRALRAKGTPVHALTNFGIGTWEIATPAYDFLNEFDQAFVSGHMGVIKPEPEIYQQVETQLGLPGQALLFTDDRADNIAAAAARGWHTHHFTGPDGWAQRLVAEGLLTESEAQ</sequence>
<evidence type="ECO:0000313" key="2">
    <source>
        <dbReference type="Proteomes" id="UP000030960"/>
    </source>
</evidence>
<dbReference type="Gene3D" id="3.40.50.1000">
    <property type="entry name" value="HAD superfamily/HAD-like"/>
    <property type="match status" value="1"/>
</dbReference>
<dbReference type="Pfam" id="PF00702">
    <property type="entry name" value="Hydrolase"/>
    <property type="match status" value="1"/>
</dbReference>
<dbReference type="OrthoDB" id="9807742at2"/>
<dbReference type="GeneID" id="66503559"/>
<dbReference type="Gene3D" id="1.10.150.240">
    <property type="entry name" value="Putative phosphatase, domain 2"/>
    <property type="match status" value="1"/>
</dbReference>
<evidence type="ECO:0000313" key="1">
    <source>
        <dbReference type="EMBL" id="KHQ50556.1"/>
    </source>
</evidence>
<dbReference type="SFLD" id="SFLDG01129">
    <property type="entry name" value="C1.5:_HAD__Beta-PGM__Phosphata"/>
    <property type="match status" value="1"/>
</dbReference>
<dbReference type="SFLD" id="SFLDS00003">
    <property type="entry name" value="Haloacid_Dehalogenase"/>
    <property type="match status" value="1"/>
</dbReference>
<dbReference type="NCBIfam" id="TIGR01509">
    <property type="entry name" value="HAD-SF-IA-v3"/>
    <property type="match status" value="1"/>
</dbReference>
<keyword evidence="1" id="KW-0378">Hydrolase</keyword>
<comment type="caution">
    <text evidence="1">The sequence shown here is derived from an EMBL/GenBank/DDBJ whole genome shotgun (WGS) entry which is preliminary data.</text>
</comment>
<name>A0A0B3S1Q4_9RHOB</name>
<dbReference type="InterPro" id="IPR023198">
    <property type="entry name" value="PGP-like_dom2"/>
</dbReference>
<dbReference type="SUPFAM" id="SSF56784">
    <property type="entry name" value="HAD-like"/>
    <property type="match status" value="1"/>
</dbReference>
<dbReference type="PANTHER" id="PTHR43611:SF3">
    <property type="entry name" value="FLAVIN MONONUCLEOTIDE HYDROLASE 1, CHLOROPLATIC"/>
    <property type="match status" value="1"/>
</dbReference>
<dbReference type="PRINTS" id="PR00413">
    <property type="entry name" value="HADHALOGNASE"/>
</dbReference>
<protein>
    <submittedName>
        <fullName evidence="1">HAD-superfamily hydrolase, subfamily IA, variant 1 family protein</fullName>
    </submittedName>
</protein>
<organism evidence="1 2">
    <name type="scientific">Mameliella alba</name>
    <dbReference type="NCBI Taxonomy" id="561184"/>
    <lineage>
        <taxon>Bacteria</taxon>
        <taxon>Pseudomonadati</taxon>
        <taxon>Pseudomonadota</taxon>
        <taxon>Alphaproteobacteria</taxon>
        <taxon>Rhodobacterales</taxon>
        <taxon>Roseobacteraceae</taxon>
        <taxon>Mameliella</taxon>
    </lineage>
</organism>
<dbReference type="STRING" id="561184.SAMN05216376_11849"/>
<dbReference type="GO" id="GO:0016787">
    <property type="term" value="F:hydrolase activity"/>
    <property type="evidence" value="ECO:0007669"/>
    <property type="project" value="UniProtKB-KW"/>
</dbReference>
<dbReference type="Proteomes" id="UP000030960">
    <property type="component" value="Unassembled WGS sequence"/>
</dbReference>
<dbReference type="PANTHER" id="PTHR43611">
    <property type="entry name" value="ALPHA-D-GLUCOSE 1-PHOSPHATE PHOSPHATASE"/>
    <property type="match status" value="1"/>
</dbReference>
<dbReference type="AlphaFoldDB" id="A0A0B3S1Q4"/>
<dbReference type="EMBL" id="JSUQ01000025">
    <property type="protein sequence ID" value="KHQ50556.1"/>
    <property type="molecule type" value="Genomic_DNA"/>
</dbReference>
<proteinExistence type="predicted"/>